<evidence type="ECO:0000313" key="2">
    <source>
        <dbReference type="Proteomes" id="UP000193944"/>
    </source>
</evidence>
<reference evidence="1 2" key="1">
    <citation type="submission" date="2016-08" db="EMBL/GenBank/DDBJ databases">
        <title>A Parts List for Fungal Cellulosomes Revealed by Comparative Genomics.</title>
        <authorList>
            <consortium name="DOE Joint Genome Institute"/>
            <person name="Haitjema C.H."/>
            <person name="Gilmore S.P."/>
            <person name="Henske J.K."/>
            <person name="Solomon K.V."/>
            <person name="De Groot R."/>
            <person name="Kuo A."/>
            <person name="Mondo S.J."/>
            <person name="Salamov A.A."/>
            <person name="Labutti K."/>
            <person name="Zhao Z."/>
            <person name="Chiniquy J."/>
            <person name="Barry K."/>
            <person name="Brewer H.M."/>
            <person name="Purvine S.O."/>
            <person name="Wright A.T."/>
            <person name="Boxma B."/>
            <person name="Van Alen T."/>
            <person name="Hackstein J.H."/>
            <person name="Baker S.E."/>
            <person name="Grigoriev I.V."/>
            <person name="O'Malley M.A."/>
        </authorList>
    </citation>
    <scope>NUCLEOTIDE SEQUENCE [LARGE SCALE GENOMIC DNA]</scope>
    <source>
        <strain evidence="1 2">S4</strain>
    </source>
</reference>
<dbReference type="OrthoDB" id="2143645at2759"/>
<dbReference type="AlphaFoldDB" id="A0A1Y1XPE4"/>
<sequence>MNKSMLSIEKMSLLSKINIIFINFYSLNLKYPPVERHLKYVIKYSIPDSTPILTKTQMYTQFSTDIQINDNNTEIQLNHSNNIKLKFDSHLLKFWLNLNTVISIEIEAIRETNKNNHLESKDNYKNLILWKGTSSIKCRDLICLPNLKLKSYIPAYKESSSKKKKIGLACF</sequence>
<gene>
    <name evidence="1" type="ORF">BCR32DRAFT_197755</name>
</gene>
<accession>A0A1Y1XPE4</accession>
<evidence type="ECO:0000313" key="1">
    <source>
        <dbReference type="EMBL" id="ORX87607.1"/>
    </source>
</evidence>
<organism evidence="1 2">
    <name type="scientific">Anaeromyces robustus</name>
    <dbReference type="NCBI Taxonomy" id="1754192"/>
    <lineage>
        <taxon>Eukaryota</taxon>
        <taxon>Fungi</taxon>
        <taxon>Fungi incertae sedis</taxon>
        <taxon>Chytridiomycota</taxon>
        <taxon>Chytridiomycota incertae sedis</taxon>
        <taxon>Neocallimastigomycetes</taxon>
        <taxon>Neocallimastigales</taxon>
        <taxon>Neocallimastigaceae</taxon>
        <taxon>Anaeromyces</taxon>
    </lineage>
</organism>
<name>A0A1Y1XPE4_9FUNG</name>
<protein>
    <submittedName>
        <fullName evidence="1">Uncharacterized protein</fullName>
    </submittedName>
</protein>
<dbReference type="Proteomes" id="UP000193944">
    <property type="component" value="Unassembled WGS sequence"/>
</dbReference>
<reference evidence="1 2" key="2">
    <citation type="submission" date="2016-08" db="EMBL/GenBank/DDBJ databases">
        <title>Pervasive Adenine N6-methylation of Active Genes in Fungi.</title>
        <authorList>
            <consortium name="DOE Joint Genome Institute"/>
            <person name="Mondo S.J."/>
            <person name="Dannebaum R.O."/>
            <person name="Kuo R.C."/>
            <person name="Labutti K."/>
            <person name="Haridas S."/>
            <person name="Kuo A."/>
            <person name="Salamov A."/>
            <person name="Ahrendt S.R."/>
            <person name="Lipzen A."/>
            <person name="Sullivan W."/>
            <person name="Andreopoulos W.B."/>
            <person name="Clum A."/>
            <person name="Lindquist E."/>
            <person name="Daum C."/>
            <person name="Ramamoorthy G.K."/>
            <person name="Gryganskyi A."/>
            <person name="Culley D."/>
            <person name="Magnuson J.K."/>
            <person name="James T.Y."/>
            <person name="O'Malley M.A."/>
            <person name="Stajich J.E."/>
            <person name="Spatafora J.W."/>
            <person name="Visel A."/>
            <person name="Grigoriev I.V."/>
        </authorList>
    </citation>
    <scope>NUCLEOTIDE SEQUENCE [LARGE SCALE GENOMIC DNA]</scope>
    <source>
        <strain evidence="1 2">S4</strain>
    </source>
</reference>
<dbReference type="EMBL" id="MCFG01000007">
    <property type="protein sequence ID" value="ORX87607.1"/>
    <property type="molecule type" value="Genomic_DNA"/>
</dbReference>
<comment type="caution">
    <text evidence="1">The sequence shown here is derived from an EMBL/GenBank/DDBJ whole genome shotgun (WGS) entry which is preliminary data.</text>
</comment>
<keyword evidence="2" id="KW-1185">Reference proteome</keyword>
<proteinExistence type="predicted"/>